<protein>
    <submittedName>
        <fullName evidence="2">REP element-mobilizing transposase RayT</fullName>
    </submittedName>
</protein>
<dbReference type="InterPro" id="IPR002686">
    <property type="entry name" value="Transposase_17"/>
</dbReference>
<dbReference type="PANTHER" id="PTHR33360:SF2">
    <property type="entry name" value="TRANSPOSASE FOR INSERTION SEQUENCE ELEMENT IS200"/>
    <property type="match status" value="1"/>
</dbReference>
<reference evidence="2 3" key="1">
    <citation type="submission" date="2019-02" db="EMBL/GenBank/DDBJ databases">
        <title>Genomic Encyclopedia of Type Strains, Phase IV (KMG-IV): sequencing the most valuable type-strain genomes for metagenomic binning, comparative biology and taxonomic classification.</title>
        <authorList>
            <person name="Goeker M."/>
        </authorList>
    </citation>
    <scope>NUCLEOTIDE SEQUENCE [LARGE SCALE GENOMIC DNA]</scope>
    <source>
        <strain evidence="2 3">DSM 28825</strain>
    </source>
</reference>
<dbReference type="EMBL" id="SHKN01000001">
    <property type="protein sequence ID" value="RZT95731.1"/>
    <property type="molecule type" value="Genomic_DNA"/>
</dbReference>
<evidence type="ECO:0000313" key="2">
    <source>
        <dbReference type="EMBL" id="RZT95731.1"/>
    </source>
</evidence>
<dbReference type="SMART" id="SM01321">
    <property type="entry name" value="Y1_Tnp"/>
    <property type="match status" value="1"/>
</dbReference>
<dbReference type="AlphaFoldDB" id="A0A4Q7VHZ1"/>
<dbReference type="InterPro" id="IPR036515">
    <property type="entry name" value="Transposase_17_sf"/>
</dbReference>
<dbReference type="GO" id="GO:0004803">
    <property type="term" value="F:transposase activity"/>
    <property type="evidence" value="ECO:0007669"/>
    <property type="project" value="InterPro"/>
</dbReference>
<dbReference type="OrthoDB" id="9797997at2"/>
<dbReference type="NCBIfam" id="NF033573">
    <property type="entry name" value="transpos_IS200"/>
    <property type="match status" value="1"/>
</dbReference>
<accession>A0A4Q7VHZ1</accession>
<dbReference type="RefSeq" id="WP_130305668.1">
    <property type="nucleotide sequence ID" value="NZ_SHKN01000001.1"/>
</dbReference>
<gene>
    <name evidence="2" type="ORF">EV201_0356</name>
</gene>
<feature type="domain" description="Transposase IS200-like" evidence="1">
    <location>
        <begin position="6"/>
        <end position="119"/>
    </location>
</feature>
<keyword evidence="3" id="KW-1185">Reference proteome</keyword>
<evidence type="ECO:0000259" key="1">
    <source>
        <dbReference type="SMART" id="SM01321"/>
    </source>
</evidence>
<dbReference type="Proteomes" id="UP000293562">
    <property type="component" value="Unassembled WGS sequence"/>
</dbReference>
<sequence length="150" mass="17802">MPQSLVQNYVHICFSTKGRLPLIQDSIQEELFAYLGGVCKNLESQPIIVGGTNDHVHLLVKLSRKMALMDLVEKVKTHSSKWIKSKDPKFSNFYWQHGYGGFSVNPRQVDRVVAYIKNQREHHRKVSFQEEYRRVLRKYKMNFDERFLWD</sequence>
<dbReference type="PANTHER" id="PTHR33360">
    <property type="entry name" value="TRANSPOSASE FOR INSERTION SEQUENCE ELEMENT IS200"/>
    <property type="match status" value="1"/>
</dbReference>
<organism evidence="2 3">
    <name type="scientific">Ancylomarina subtilis</name>
    <dbReference type="NCBI Taxonomy" id="1639035"/>
    <lineage>
        <taxon>Bacteria</taxon>
        <taxon>Pseudomonadati</taxon>
        <taxon>Bacteroidota</taxon>
        <taxon>Bacteroidia</taxon>
        <taxon>Marinilabiliales</taxon>
        <taxon>Marinifilaceae</taxon>
        <taxon>Ancylomarina</taxon>
    </lineage>
</organism>
<evidence type="ECO:0000313" key="3">
    <source>
        <dbReference type="Proteomes" id="UP000293562"/>
    </source>
</evidence>
<dbReference type="Pfam" id="PF01797">
    <property type="entry name" value="Y1_Tnp"/>
    <property type="match status" value="1"/>
</dbReference>
<dbReference type="GO" id="GO:0006313">
    <property type="term" value="P:DNA transposition"/>
    <property type="evidence" value="ECO:0007669"/>
    <property type="project" value="InterPro"/>
</dbReference>
<comment type="caution">
    <text evidence="2">The sequence shown here is derived from an EMBL/GenBank/DDBJ whole genome shotgun (WGS) entry which is preliminary data.</text>
</comment>
<dbReference type="GO" id="GO:0003677">
    <property type="term" value="F:DNA binding"/>
    <property type="evidence" value="ECO:0007669"/>
    <property type="project" value="InterPro"/>
</dbReference>
<dbReference type="SUPFAM" id="SSF143422">
    <property type="entry name" value="Transposase IS200-like"/>
    <property type="match status" value="1"/>
</dbReference>
<dbReference type="Gene3D" id="3.30.70.1290">
    <property type="entry name" value="Transposase IS200-like"/>
    <property type="match status" value="1"/>
</dbReference>
<name>A0A4Q7VHZ1_9BACT</name>
<proteinExistence type="predicted"/>